<feature type="transmembrane region" description="Helical" evidence="6">
    <location>
        <begin position="96"/>
        <end position="120"/>
    </location>
</feature>
<dbReference type="PROSITE" id="PS50850">
    <property type="entry name" value="MFS"/>
    <property type="match status" value="1"/>
</dbReference>
<feature type="transmembrane region" description="Helical" evidence="6">
    <location>
        <begin position="166"/>
        <end position="187"/>
    </location>
</feature>
<feature type="transmembrane region" description="Helical" evidence="6">
    <location>
        <begin position="72"/>
        <end position="90"/>
    </location>
</feature>
<protein>
    <recommendedName>
        <fullName evidence="7">Major facilitator superfamily (MFS) profile domain-containing protein</fullName>
    </recommendedName>
</protein>
<feature type="transmembrane region" description="Helical" evidence="6">
    <location>
        <begin position="141"/>
        <end position="160"/>
    </location>
</feature>
<feature type="transmembrane region" description="Helical" evidence="6">
    <location>
        <begin position="208"/>
        <end position="229"/>
    </location>
</feature>
<accession>A0A1R2BHD5</accession>
<dbReference type="InterPro" id="IPR050930">
    <property type="entry name" value="MFS_Vesicular_Transporter"/>
</dbReference>
<dbReference type="OrthoDB" id="446368at2759"/>
<sequence length="426" mass="46414">MGNLSKQLAIYISLLLCCTPYTMIATFFPGIATSRGIPYWLIGAIFSADPASGLITSLLLGKYMIKLGRKNIILSSLGFSAMSMLVLAPIEVVSTGLMLGLSFSSRIFAGIAAGCVMTAGDSVFVSDYPDDVDTMVGRLEAAIGLGLIIGPLIGMIMFLGNLLIELLAFGVLLIMIIPVISKMLGEFRDYVVDNTEMNSLELLCKPKVTLDLGMNAALLVSFGFLIPTLELHLLDLGLSQWLMSLCFIFLTFSYSFFCFFGSKIFEKLDDRNTIFIGTMVIALGFLMLSPWQVIFPKTLSIILLSLPILGLGQAMIYLPTYPHMIKASHEIYGYSKDDILTDSLSGLSNMACNVGEIIGPLISGVLISIIGFEYTGTIIAFAFALYGIVYLFGSGLFKKWTSRRKAITPALSMKMVFPEDEEKVLS</sequence>
<proteinExistence type="predicted"/>
<evidence type="ECO:0000256" key="1">
    <source>
        <dbReference type="ARBA" id="ARBA00004141"/>
    </source>
</evidence>
<evidence type="ECO:0000313" key="8">
    <source>
        <dbReference type="EMBL" id="OMJ76193.1"/>
    </source>
</evidence>
<evidence type="ECO:0000256" key="3">
    <source>
        <dbReference type="ARBA" id="ARBA00022692"/>
    </source>
</evidence>
<evidence type="ECO:0000256" key="2">
    <source>
        <dbReference type="ARBA" id="ARBA00022448"/>
    </source>
</evidence>
<dbReference type="InterPro" id="IPR011701">
    <property type="entry name" value="MFS"/>
</dbReference>
<name>A0A1R2BHD5_9CILI</name>
<keyword evidence="2" id="KW-0813">Transport</keyword>
<evidence type="ECO:0000256" key="5">
    <source>
        <dbReference type="ARBA" id="ARBA00023136"/>
    </source>
</evidence>
<feature type="domain" description="Major facilitator superfamily (MFS) profile" evidence="7">
    <location>
        <begin position="6"/>
        <end position="405"/>
    </location>
</feature>
<dbReference type="GO" id="GO:0022857">
    <property type="term" value="F:transmembrane transporter activity"/>
    <property type="evidence" value="ECO:0007669"/>
    <property type="project" value="InterPro"/>
</dbReference>
<dbReference type="PANTHER" id="PTHR23506:SF26">
    <property type="entry name" value="MFS-TYPE TRANSPORTER SLC18B1"/>
    <property type="match status" value="1"/>
</dbReference>
<dbReference type="SUPFAM" id="SSF103473">
    <property type="entry name" value="MFS general substrate transporter"/>
    <property type="match status" value="1"/>
</dbReference>
<dbReference type="InterPro" id="IPR020846">
    <property type="entry name" value="MFS_dom"/>
</dbReference>
<comment type="caution">
    <text evidence="8">The sequence shown here is derived from an EMBL/GenBank/DDBJ whole genome shotgun (WGS) entry which is preliminary data.</text>
</comment>
<keyword evidence="3 6" id="KW-0812">Transmembrane</keyword>
<dbReference type="Pfam" id="PF07690">
    <property type="entry name" value="MFS_1"/>
    <property type="match status" value="1"/>
</dbReference>
<comment type="subcellular location">
    <subcellularLocation>
        <location evidence="1">Membrane</location>
        <topology evidence="1">Multi-pass membrane protein</topology>
    </subcellularLocation>
</comment>
<keyword evidence="9" id="KW-1185">Reference proteome</keyword>
<keyword evidence="5 6" id="KW-0472">Membrane</keyword>
<evidence type="ECO:0000259" key="7">
    <source>
        <dbReference type="PROSITE" id="PS50850"/>
    </source>
</evidence>
<dbReference type="PANTHER" id="PTHR23506">
    <property type="entry name" value="GH10249P"/>
    <property type="match status" value="1"/>
</dbReference>
<evidence type="ECO:0000256" key="4">
    <source>
        <dbReference type="ARBA" id="ARBA00022989"/>
    </source>
</evidence>
<dbReference type="GO" id="GO:0016020">
    <property type="term" value="C:membrane"/>
    <property type="evidence" value="ECO:0007669"/>
    <property type="project" value="UniProtKB-SubCell"/>
</dbReference>
<evidence type="ECO:0000313" key="9">
    <source>
        <dbReference type="Proteomes" id="UP000187209"/>
    </source>
</evidence>
<dbReference type="EMBL" id="MPUH01000645">
    <property type="protein sequence ID" value="OMJ76193.1"/>
    <property type="molecule type" value="Genomic_DNA"/>
</dbReference>
<organism evidence="8 9">
    <name type="scientific">Stentor coeruleus</name>
    <dbReference type="NCBI Taxonomy" id="5963"/>
    <lineage>
        <taxon>Eukaryota</taxon>
        <taxon>Sar</taxon>
        <taxon>Alveolata</taxon>
        <taxon>Ciliophora</taxon>
        <taxon>Postciliodesmatophora</taxon>
        <taxon>Heterotrichea</taxon>
        <taxon>Heterotrichida</taxon>
        <taxon>Stentoridae</taxon>
        <taxon>Stentor</taxon>
    </lineage>
</organism>
<feature type="transmembrane region" description="Helical" evidence="6">
    <location>
        <begin position="273"/>
        <end position="293"/>
    </location>
</feature>
<gene>
    <name evidence="8" type="ORF">SteCoe_24488</name>
</gene>
<dbReference type="Proteomes" id="UP000187209">
    <property type="component" value="Unassembled WGS sequence"/>
</dbReference>
<dbReference type="AlphaFoldDB" id="A0A1R2BHD5"/>
<feature type="transmembrane region" description="Helical" evidence="6">
    <location>
        <begin position="378"/>
        <end position="397"/>
    </location>
</feature>
<reference evidence="8 9" key="1">
    <citation type="submission" date="2016-11" db="EMBL/GenBank/DDBJ databases">
        <title>The macronuclear genome of Stentor coeruleus: a giant cell with tiny introns.</title>
        <authorList>
            <person name="Slabodnick M."/>
            <person name="Ruby J.G."/>
            <person name="Reiff S.B."/>
            <person name="Swart E.C."/>
            <person name="Gosai S."/>
            <person name="Prabakaran S."/>
            <person name="Witkowska E."/>
            <person name="Larue G.E."/>
            <person name="Fisher S."/>
            <person name="Freeman R.M."/>
            <person name="Gunawardena J."/>
            <person name="Chu W."/>
            <person name="Stover N.A."/>
            <person name="Gregory B.D."/>
            <person name="Nowacki M."/>
            <person name="Derisi J."/>
            <person name="Roy S.W."/>
            <person name="Marshall W.F."/>
            <person name="Sood P."/>
        </authorList>
    </citation>
    <scope>NUCLEOTIDE SEQUENCE [LARGE SCALE GENOMIC DNA]</scope>
    <source>
        <strain evidence="8">WM001</strain>
    </source>
</reference>
<dbReference type="InterPro" id="IPR036259">
    <property type="entry name" value="MFS_trans_sf"/>
</dbReference>
<keyword evidence="4 6" id="KW-1133">Transmembrane helix</keyword>
<feature type="transmembrane region" description="Helical" evidence="6">
    <location>
        <begin position="9"/>
        <end position="31"/>
    </location>
</feature>
<feature type="transmembrane region" description="Helical" evidence="6">
    <location>
        <begin position="354"/>
        <end position="372"/>
    </location>
</feature>
<feature type="transmembrane region" description="Helical" evidence="6">
    <location>
        <begin position="241"/>
        <end position="261"/>
    </location>
</feature>
<dbReference type="Gene3D" id="1.20.1250.20">
    <property type="entry name" value="MFS general substrate transporter like domains"/>
    <property type="match status" value="2"/>
</dbReference>
<feature type="transmembrane region" description="Helical" evidence="6">
    <location>
        <begin position="37"/>
        <end position="60"/>
    </location>
</feature>
<evidence type="ECO:0000256" key="6">
    <source>
        <dbReference type="SAM" id="Phobius"/>
    </source>
</evidence>
<feature type="transmembrane region" description="Helical" evidence="6">
    <location>
        <begin position="299"/>
        <end position="318"/>
    </location>
</feature>